<keyword evidence="1" id="KW-1133">Transmembrane helix</keyword>
<evidence type="ECO:0000313" key="3">
    <source>
        <dbReference type="Proteomes" id="UP001385951"/>
    </source>
</evidence>
<reference evidence="2 3" key="1">
    <citation type="submission" date="2022-09" db="EMBL/GenBank/DDBJ databases">
        <authorList>
            <person name="Palmer J.M."/>
        </authorList>
    </citation>
    <scope>NUCLEOTIDE SEQUENCE [LARGE SCALE GENOMIC DNA]</scope>
    <source>
        <strain evidence="2 3">DSM 7382</strain>
    </source>
</reference>
<dbReference type="AlphaFoldDB" id="A0AAW0FP35"/>
<feature type="transmembrane region" description="Helical" evidence="1">
    <location>
        <begin position="32"/>
        <end position="51"/>
    </location>
</feature>
<sequence length="138" mass="15741">MLETISDNPLSTTVISALISHYIFKRWEQTDILSLAGLLLFLPSFLSTLFWNNHTTAQSLLIAFTVYYTVLAASIVLYRLSPFHPLAKYPGPLLGKISAFYLMRISLKGKTSPLYTSSSPETWRYCSHRSQRGFYIRP</sequence>
<keyword evidence="1" id="KW-0812">Transmembrane</keyword>
<gene>
    <name evidence="2" type="ORF">QCA50_013286</name>
</gene>
<proteinExistence type="predicted"/>
<keyword evidence="1" id="KW-0472">Membrane</keyword>
<keyword evidence="3" id="KW-1185">Reference proteome</keyword>
<feature type="transmembrane region" description="Helical" evidence="1">
    <location>
        <begin position="57"/>
        <end position="78"/>
    </location>
</feature>
<evidence type="ECO:0000256" key="1">
    <source>
        <dbReference type="SAM" id="Phobius"/>
    </source>
</evidence>
<protein>
    <submittedName>
        <fullName evidence="2">Uncharacterized protein</fullName>
    </submittedName>
</protein>
<dbReference type="EMBL" id="JASBNA010000030">
    <property type="protein sequence ID" value="KAK7683453.1"/>
    <property type="molecule type" value="Genomic_DNA"/>
</dbReference>
<evidence type="ECO:0000313" key="2">
    <source>
        <dbReference type="EMBL" id="KAK7683453.1"/>
    </source>
</evidence>
<comment type="caution">
    <text evidence="2">The sequence shown here is derived from an EMBL/GenBank/DDBJ whole genome shotgun (WGS) entry which is preliminary data.</text>
</comment>
<name>A0AAW0FP35_9APHY</name>
<accession>A0AAW0FP35</accession>
<organism evidence="2 3">
    <name type="scientific">Cerrena zonata</name>
    <dbReference type="NCBI Taxonomy" id="2478898"/>
    <lineage>
        <taxon>Eukaryota</taxon>
        <taxon>Fungi</taxon>
        <taxon>Dikarya</taxon>
        <taxon>Basidiomycota</taxon>
        <taxon>Agaricomycotina</taxon>
        <taxon>Agaricomycetes</taxon>
        <taxon>Polyporales</taxon>
        <taxon>Cerrenaceae</taxon>
        <taxon>Cerrena</taxon>
    </lineage>
</organism>
<dbReference type="Proteomes" id="UP001385951">
    <property type="component" value="Unassembled WGS sequence"/>
</dbReference>